<evidence type="ECO:0000313" key="3">
    <source>
        <dbReference type="Proteomes" id="UP000240674"/>
    </source>
</evidence>
<protein>
    <submittedName>
        <fullName evidence="2">Uncharacterized protein</fullName>
    </submittedName>
</protein>
<gene>
    <name evidence="2" type="ORF">PGT2_g00007</name>
</gene>
<evidence type="ECO:0000313" key="2">
    <source>
        <dbReference type="EMBL" id="ATS92425.1"/>
    </source>
</evidence>
<dbReference type="EMBL" id="MG201401">
    <property type="protein sequence ID" value="ATS92425.1"/>
    <property type="molecule type" value="Genomic_DNA"/>
</dbReference>
<feature type="transmembrane region" description="Helical" evidence="1">
    <location>
        <begin position="7"/>
        <end position="36"/>
    </location>
</feature>
<accession>A0A2D2W2Q7</accession>
<keyword evidence="1" id="KW-1133">Transmembrane helix</keyword>
<keyword evidence="3" id="KW-1185">Reference proteome</keyword>
<dbReference type="Proteomes" id="UP000240674">
    <property type="component" value="Segment"/>
</dbReference>
<reference evidence="2 3" key="1">
    <citation type="submission" date="2017-10" db="EMBL/GenBank/DDBJ databases">
        <title>Complete genome sequence of Escherichia coli bacteriophage PGT2.</title>
        <authorList>
            <person name="Kulikov E.E."/>
            <person name="Golomidova A.K."/>
            <person name="Kudryavtseva A.V."/>
            <person name="Letarov A.V."/>
        </authorList>
    </citation>
    <scope>NUCLEOTIDE SEQUENCE [LARGE SCALE GENOMIC DNA]</scope>
</reference>
<organism evidence="2 3">
    <name type="scientific">Escherichia phage PGT2</name>
    <dbReference type="NCBI Taxonomy" id="2047782"/>
    <lineage>
        <taxon>Viruses</taxon>
        <taxon>Duplodnaviria</taxon>
        <taxon>Heunggongvirae</taxon>
        <taxon>Uroviricota</taxon>
        <taxon>Caudoviricetes</taxon>
        <taxon>Autographivirales</taxon>
        <taxon>Autonotataviridae</taxon>
        <taxon>Ermolevavirus</taxon>
        <taxon>Ermolevavirus PGT2</taxon>
    </lineage>
</organism>
<name>A0A2D2W2Q7_9CAUD</name>
<proteinExistence type="predicted"/>
<evidence type="ECO:0000256" key="1">
    <source>
        <dbReference type="SAM" id="Phobius"/>
    </source>
</evidence>
<keyword evidence="1" id="KW-0812">Transmembrane</keyword>
<keyword evidence="1" id="KW-0472">Membrane</keyword>
<sequence>MNTITSGLALIGAIIGVAVFNALPLIIGVAVLSWWLS</sequence>